<evidence type="ECO:0000256" key="2">
    <source>
        <dbReference type="ARBA" id="ARBA00022448"/>
    </source>
</evidence>
<evidence type="ECO:0000256" key="1">
    <source>
        <dbReference type="ARBA" id="ARBA00004651"/>
    </source>
</evidence>
<keyword evidence="2" id="KW-0813">Transport</keyword>
<comment type="subcellular location">
    <subcellularLocation>
        <location evidence="1">Cell membrane</location>
        <topology evidence="1">Multi-pass membrane protein</topology>
    </subcellularLocation>
</comment>
<organism evidence="10 11">
    <name type="scientific">Agromyces intestinalis</name>
    <dbReference type="NCBI Taxonomy" id="2592652"/>
    <lineage>
        <taxon>Bacteria</taxon>
        <taxon>Bacillati</taxon>
        <taxon>Actinomycetota</taxon>
        <taxon>Actinomycetes</taxon>
        <taxon>Micrococcales</taxon>
        <taxon>Microbacteriaceae</taxon>
        <taxon>Agromyces</taxon>
    </lineage>
</organism>
<keyword evidence="3" id="KW-1003">Cell membrane</keyword>
<dbReference type="Proteomes" id="UP000324678">
    <property type="component" value="Chromosome"/>
</dbReference>
<dbReference type="Pfam" id="PF07690">
    <property type="entry name" value="MFS_1"/>
    <property type="match status" value="1"/>
</dbReference>
<name>A0A5C1YKW8_9MICO</name>
<proteinExistence type="predicted"/>
<feature type="transmembrane region" description="Helical" evidence="8">
    <location>
        <begin position="30"/>
        <end position="51"/>
    </location>
</feature>
<dbReference type="EMBL" id="CP043505">
    <property type="protein sequence ID" value="QEO16095.1"/>
    <property type="molecule type" value="Genomic_DNA"/>
</dbReference>
<keyword evidence="6 8" id="KW-0472">Membrane</keyword>
<dbReference type="OrthoDB" id="3865324at2"/>
<keyword evidence="5 8" id="KW-1133">Transmembrane helix</keyword>
<accession>A0A5C1YKW8</accession>
<dbReference type="InterPro" id="IPR036259">
    <property type="entry name" value="MFS_trans_sf"/>
</dbReference>
<dbReference type="KEGG" id="ail:FLP10_05815"/>
<dbReference type="PROSITE" id="PS50850">
    <property type="entry name" value="MFS"/>
    <property type="match status" value="1"/>
</dbReference>
<evidence type="ECO:0000256" key="4">
    <source>
        <dbReference type="ARBA" id="ARBA00022692"/>
    </source>
</evidence>
<dbReference type="GO" id="GO:0005886">
    <property type="term" value="C:plasma membrane"/>
    <property type="evidence" value="ECO:0007669"/>
    <property type="project" value="UniProtKB-SubCell"/>
</dbReference>
<dbReference type="GO" id="GO:0022857">
    <property type="term" value="F:transmembrane transporter activity"/>
    <property type="evidence" value="ECO:0007669"/>
    <property type="project" value="InterPro"/>
</dbReference>
<feature type="transmembrane region" description="Helical" evidence="8">
    <location>
        <begin position="305"/>
        <end position="325"/>
    </location>
</feature>
<evidence type="ECO:0000256" key="3">
    <source>
        <dbReference type="ARBA" id="ARBA00022475"/>
    </source>
</evidence>
<evidence type="ECO:0000313" key="11">
    <source>
        <dbReference type="Proteomes" id="UP000324678"/>
    </source>
</evidence>
<dbReference type="InterPro" id="IPR011701">
    <property type="entry name" value="MFS"/>
</dbReference>
<sequence>MISRVGRGIFLTVTVLYFTLIVHLPAHEVAIVLAASSGLGVLASLAGGWLADRFSPKRMLLALTALEGVGLAGYAFVGDFASALVVAMLVGGFGQAANSNRMAIIARAFVGESRVHARAVLRTVTNLAIAVGSGLGAIALAVGTAEAYRALLLVAAIAYLLGLVRLAKLPASVDAPAAAASDPVLTATGSTDAVATRRAARRTLAAHSPWRDPRYLALTALCAVFAMQFGVAELGVPLWIAHDTNAPEVLVSATLILNTVIVVLFQVPLSKGTHDLRRAGRVSAIAAWLMAASCLVYAMATGQPVWVAVVVLVAAALAHAFAEVLSQAGGWGLSFELADPVRSGTYQGVFGMGFSVGSMCAPLLVALTVEQHGVLGWGVLAAVFLVSGLGVWVIARIAAGAQERAAEAAATGPDASIESDASDTAPVRSADARVTARE</sequence>
<dbReference type="Gene3D" id="1.20.1250.20">
    <property type="entry name" value="MFS general substrate transporter like domains"/>
    <property type="match status" value="1"/>
</dbReference>
<feature type="transmembrane region" description="Helical" evidence="8">
    <location>
        <begin position="215"/>
        <end position="240"/>
    </location>
</feature>
<evidence type="ECO:0000259" key="9">
    <source>
        <dbReference type="PROSITE" id="PS50850"/>
    </source>
</evidence>
<feature type="transmembrane region" description="Helical" evidence="8">
    <location>
        <begin position="346"/>
        <end position="369"/>
    </location>
</feature>
<evidence type="ECO:0000256" key="6">
    <source>
        <dbReference type="ARBA" id="ARBA00023136"/>
    </source>
</evidence>
<feature type="transmembrane region" description="Helical" evidence="8">
    <location>
        <begin position="148"/>
        <end position="167"/>
    </location>
</feature>
<evidence type="ECO:0000256" key="5">
    <source>
        <dbReference type="ARBA" id="ARBA00022989"/>
    </source>
</evidence>
<feature type="transmembrane region" description="Helical" evidence="8">
    <location>
        <begin position="7"/>
        <end position="24"/>
    </location>
</feature>
<feature type="region of interest" description="Disordered" evidence="7">
    <location>
        <begin position="409"/>
        <end position="438"/>
    </location>
</feature>
<protein>
    <submittedName>
        <fullName evidence="10">MFS transporter</fullName>
    </submittedName>
</protein>
<dbReference type="AlphaFoldDB" id="A0A5C1YKW8"/>
<dbReference type="InterPro" id="IPR020846">
    <property type="entry name" value="MFS_dom"/>
</dbReference>
<feature type="transmembrane region" description="Helical" evidence="8">
    <location>
        <begin position="279"/>
        <end position="299"/>
    </location>
</feature>
<feature type="transmembrane region" description="Helical" evidence="8">
    <location>
        <begin position="375"/>
        <end position="395"/>
    </location>
</feature>
<dbReference type="SUPFAM" id="SSF103473">
    <property type="entry name" value="MFS general substrate transporter"/>
    <property type="match status" value="1"/>
</dbReference>
<evidence type="ECO:0000256" key="8">
    <source>
        <dbReference type="SAM" id="Phobius"/>
    </source>
</evidence>
<dbReference type="PANTHER" id="PTHR23517:SF2">
    <property type="entry name" value="MULTIDRUG RESISTANCE PROTEIN MDTH"/>
    <property type="match status" value="1"/>
</dbReference>
<keyword evidence="4 8" id="KW-0812">Transmembrane</keyword>
<feature type="transmembrane region" description="Helical" evidence="8">
    <location>
        <begin position="119"/>
        <end position="142"/>
    </location>
</feature>
<keyword evidence="11" id="KW-1185">Reference proteome</keyword>
<dbReference type="PANTHER" id="PTHR23517">
    <property type="entry name" value="RESISTANCE PROTEIN MDTM, PUTATIVE-RELATED-RELATED"/>
    <property type="match status" value="1"/>
</dbReference>
<dbReference type="InterPro" id="IPR050171">
    <property type="entry name" value="MFS_Transporters"/>
</dbReference>
<reference evidence="10 11" key="1">
    <citation type="submission" date="2019-09" db="EMBL/GenBank/DDBJ databases">
        <title>Genome sequencing of strain KACC 19306.</title>
        <authorList>
            <person name="Heo J."/>
            <person name="Kim S.-J."/>
            <person name="Kim J.-S."/>
            <person name="Hong S.-B."/>
            <person name="Kwon S.-W."/>
        </authorList>
    </citation>
    <scope>NUCLEOTIDE SEQUENCE [LARGE SCALE GENOMIC DNA]</scope>
    <source>
        <strain evidence="10 11">KACC 19306</strain>
    </source>
</reference>
<feature type="domain" description="Major facilitator superfamily (MFS) profile" evidence="9">
    <location>
        <begin position="1"/>
        <end position="173"/>
    </location>
</feature>
<feature type="transmembrane region" description="Helical" evidence="8">
    <location>
        <begin position="246"/>
        <end position="267"/>
    </location>
</feature>
<gene>
    <name evidence="10" type="ORF">FLP10_05815</name>
</gene>
<evidence type="ECO:0000313" key="10">
    <source>
        <dbReference type="EMBL" id="QEO16095.1"/>
    </source>
</evidence>
<feature type="transmembrane region" description="Helical" evidence="8">
    <location>
        <begin position="80"/>
        <end position="98"/>
    </location>
</feature>
<evidence type="ECO:0000256" key="7">
    <source>
        <dbReference type="SAM" id="MobiDB-lite"/>
    </source>
</evidence>